<dbReference type="OrthoDB" id="201875at2157"/>
<evidence type="ECO:0000256" key="3">
    <source>
        <dbReference type="ARBA" id="ARBA00022692"/>
    </source>
</evidence>
<keyword evidence="4 6" id="KW-1133">Transmembrane helix</keyword>
<feature type="transmembrane region" description="Helical" evidence="6">
    <location>
        <begin position="7"/>
        <end position="24"/>
    </location>
</feature>
<evidence type="ECO:0000256" key="5">
    <source>
        <dbReference type="ARBA" id="ARBA00023136"/>
    </source>
</evidence>
<organism evidence="7 8">
    <name type="scientific">Halorarum salinum</name>
    <dbReference type="NCBI Taxonomy" id="2743089"/>
    <lineage>
        <taxon>Archaea</taxon>
        <taxon>Methanobacteriati</taxon>
        <taxon>Methanobacteriota</taxon>
        <taxon>Stenosarchaea group</taxon>
        <taxon>Halobacteria</taxon>
        <taxon>Halobacteriales</taxon>
        <taxon>Haloferacaceae</taxon>
        <taxon>Halorarum</taxon>
    </lineage>
</organism>
<keyword evidence="3 6" id="KW-0812">Transmembrane</keyword>
<keyword evidence="8" id="KW-1185">Reference proteome</keyword>
<evidence type="ECO:0000313" key="8">
    <source>
        <dbReference type="Proteomes" id="UP000509626"/>
    </source>
</evidence>
<name>A0A7D5L9L7_9EURY</name>
<evidence type="ECO:0000256" key="4">
    <source>
        <dbReference type="ARBA" id="ARBA00022989"/>
    </source>
</evidence>
<reference evidence="7 8" key="1">
    <citation type="submission" date="2020-06" db="EMBL/GenBank/DDBJ databases">
        <title>NJ-3-1, isolated from saline soil.</title>
        <authorList>
            <person name="Cui H.L."/>
            <person name="Shi X."/>
        </authorList>
    </citation>
    <scope>NUCLEOTIDE SEQUENCE [LARGE SCALE GENOMIC DNA]</scope>
    <source>
        <strain evidence="7 8">NJ-3-1</strain>
    </source>
</reference>
<evidence type="ECO:0000256" key="1">
    <source>
        <dbReference type="ARBA" id="ARBA00004651"/>
    </source>
</evidence>
<keyword evidence="5 6" id="KW-0472">Membrane</keyword>
<protein>
    <submittedName>
        <fullName evidence="7">Cytochrome C oxidase subunit IV family protein</fullName>
    </submittedName>
</protein>
<evidence type="ECO:0000256" key="6">
    <source>
        <dbReference type="SAM" id="Phobius"/>
    </source>
</evidence>
<comment type="subcellular location">
    <subcellularLocation>
        <location evidence="1">Cell membrane</location>
        <topology evidence="1">Multi-pass membrane protein</topology>
    </subcellularLocation>
</comment>
<dbReference type="AlphaFoldDB" id="A0A7D5L9L7"/>
<dbReference type="Proteomes" id="UP000509626">
    <property type="component" value="Chromosome"/>
</dbReference>
<dbReference type="KEGG" id="halu:HUG12_04040"/>
<proteinExistence type="predicted"/>
<feature type="transmembrane region" description="Helical" evidence="6">
    <location>
        <begin position="66"/>
        <end position="86"/>
    </location>
</feature>
<accession>A0A7D5L9L7</accession>
<evidence type="ECO:0000256" key="2">
    <source>
        <dbReference type="ARBA" id="ARBA00022475"/>
    </source>
</evidence>
<dbReference type="Pfam" id="PF03626">
    <property type="entry name" value="COX4_pro"/>
    <property type="match status" value="1"/>
</dbReference>
<keyword evidence="2" id="KW-1003">Cell membrane</keyword>
<dbReference type="GeneID" id="56036601"/>
<dbReference type="InterPro" id="IPR005171">
    <property type="entry name" value="Cyt_c_oxidase_su4_prok"/>
</dbReference>
<dbReference type="GO" id="GO:0005886">
    <property type="term" value="C:plasma membrane"/>
    <property type="evidence" value="ECO:0007669"/>
    <property type="project" value="UniProtKB-SubCell"/>
</dbReference>
<evidence type="ECO:0000313" key="7">
    <source>
        <dbReference type="EMBL" id="QLG60949.1"/>
    </source>
</evidence>
<feature type="transmembrane region" description="Helical" evidence="6">
    <location>
        <begin position="30"/>
        <end position="54"/>
    </location>
</feature>
<dbReference type="EMBL" id="CP058579">
    <property type="protein sequence ID" value="QLG60949.1"/>
    <property type="molecule type" value="Genomic_DNA"/>
</dbReference>
<dbReference type="RefSeq" id="WP_179267534.1">
    <property type="nucleotide sequence ID" value="NZ_CP058579.1"/>
</dbReference>
<sequence length="87" mass="9456">MTSTKLYTAIYVVLFVLATGQVLIEQFEGFTYWTAFAIIMIVSTVKAVVVAGYYQHLRSEPRAVTYVVLGGLTAALALTVAASYSIL</sequence>
<gene>
    <name evidence="7" type="ORF">HUG12_04040</name>
</gene>